<feature type="transmembrane region" description="Helical" evidence="6">
    <location>
        <begin position="246"/>
        <end position="279"/>
    </location>
</feature>
<dbReference type="InterPro" id="IPR039672">
    <property type="entry name" value="MFS_2"/>
</dbReference>
<keyword evidence="2" id="KW-0813">Transport</keyword>
<feature type="domain" description="Major facilitator superfamily (MFS) profile" evidence="7">
    <location>
        <begin position="1"/>
        <end position="382"/>
    </location>
</feature>
<sequence length="397" mass="43041">MFLLSKVVDGISDPLMGFLMDRVHQTKFGRMRTMLILGTIICSINYMFVWFGPAWFPAAKYAIAYITYLLLGITFDIMDISLNSMLPLMTDDLKTRNQLSAIKMFGYMAGAMALSIVGPVIVADSTLNSYYILIFGSLAVVVVFSIGGALGIHERVKVEEGAEHRYNFIDLLKILITRPILVMLIVNLIMNTGNMLISGVQTYFYTYIIGNLALMSIVSVASTIASIPAMFISAVISDRIGKKKTFLIGLIVSAIGLAIRIPASTSLVVVVVSTIVYSFGNGLASTLVYGINADNSNYVEYSTGKHAEGAVASTSSFITKCAQGLGGAIPLYILAATGYVANAATQTDSAINGILMNFTYIPMIVLAVCAVIFGLFYNISKEDMEKINKTLTEKHQD</sequence>
<protein>
    <submittedName>
        <fullName evidence="8">MFS transporter</fullName>
    </submittedName>
</protein>
<evidence type="ECO:0000256" key="3">
    <source>
        <dbReference type="ARBA" id="ARBA00022692"/>
    </source>
</evidence>
<dbReference type="GO" id="GO:0005886">
    <property type="term" value="C:plasma membrane"/>
    <property type="evidence" value="ECO:0007669"/>
    <property type="project" value="UniProtKB-SubCell"/>
</dbReference>
<evidence type="ECO:0000259" key="7">
    <source>
        <dbReference type="PROSITE" id="PS50850"/>
    </source>
</evidence>
<proteinExistence type="predicted"/>
<dbReference type="Pfam" id="PF13347">
    <property type="entry name" value="MFS_2"/>
    <property type="match status" value="1"/>
</dbReference>
<dbReference type="Proteomes" id="UP000823912">
    <property type="component" value="Unassembled WGS sequence"/>
</dbReference>
<dbReference type="SUPFAM" id="SSF103473">
    <property type="entry name" value="MFS general substrate transporter"/>
    <property type="match status" value="1"/>
</dbReference>
<dbReference type="NCBIfam" id="TIGR00792">
    <property type="entry name" value="gph"/>
    <property type="match status" value="1"/>
</dbReference>
<evidence type="ECO:0000256" key="2">
    <source>
        <dbReference type="ARBA" id="ARBA00022448"/>
    </source>
</evidence>
<feature type="transmembrane region" description="Helical" evidence="6">
    <location>
        <begin position="62"/>
        <end position="83"/>
    </location>
</feature>
<evidence type="ECO:0000313" key="8">
    <source>
        <dbReference type="EMBL" id="HIR69743.1"/>
    </source>
</evidence>
<feature type="transmembrane region" description="Helical" evidence="6">
    <location>
        <begin position="202"/>
        <end position="225"/>
    </location>
</feature>
<evidence type="ECO:0000256" key="4">
    <source>
        <dbReference type="ARBA" id="ARBA00022989"/>
    </source>
</evidence>
<organism evidence="8 9">
    <name type="scientific">Candidatus Pullilachnospira gallistercoris</name>
    <dbReference type="NCBI Taxonomy" id="2840911"/>
    <lineage>
        <taxon>Bacteria</taxon>
        <taxon>Bacillati</taxon>
        <taxon>Bacillota</taxon>
        <taxon>Clostridia</taxon>
        <taxon>Lachnospirales</taxon>
        <taxon>Lachnospiraceae</taxon>
        <taxon>Lachnospiraceae incertae sedis</taxon>
        <taxon>Candidatus Pullilachnospira</taxon>
    </lineage>
</organism>
<feature type="transmembrane region" description="Helical" evidence="6">
    <location>
        <begin position="171"/>
        <end position="190"/>
    </location>
</feature>
<dbReference type="EMBL" id="DVHM01000007">
    <property type="protein sequence ID" value="HIR69743.1"/>
    <property type="molecule type" value="Genomic_DNA"/>
</dbReference>
<gene>
    <name evidence="8" type="ORF">IAA55_00495</name>
</gene>
<reference evidence="8" key="2">
    <citation type="journal article" date="2021" name="PeerJ">
        <title>Extensive microbial diversity within the chicken gut microbiome revealed by metagenomics and culture.</title>
        <authorList>
            <person name="Gilroy R."/>
            <person name="Ravi A."/>
            <person name="Getino M."/>
            <person name="Pursley I."/>
            <person name="Horton D.L."/>
            <person name="Alikhan N.F."/>
            <person name="Baker D."/>
            <person name="Gharbi K."/>
            <person name="Hall N."/>
            <person name="Watson M."/>
            <person name="Adriaenssens E.M."/>
            <person name="Foster-Nyarko E."/>
            <person name="Jarju S."/>
            <person name="Secka A."/>
            <person name="Antonio M."/>
            <person name="Oren A."/>
            <person name="Chaudhuri R.R."/>
            <person name="La Ragione R."/>
            <person name="Hildebrand F."/>
            <person name="Pallen M.J."/>
        </authorList>
    </citation>
    <scope>NUCLEOTIDE SEQUENCE</scope>
    <source>
        <strain evidence="8">ChiSjej5B23-6657</strain>
    </source>
</reference>
<reference evidence="8" key="1">
    <citation type="submission" date="2020-10" db="EMBL/GenBank/DDBJ databases">
        <authorList>
            <person name="Gilroy R."/>
        </authorList>
    </citation>
    <scope>NUCLEOTIDE SEQUENCE</scope>
    <source>
        <strain evidence="8">ChiSjej5B23-6657</strain>
    </source>
</reference>
<dbReference type="Gene3D" id="1.20.1250.20">
    <property type="entry name" value="MFS general substrate transporter like domains"/>
    <property type="match status" value="1"/>
</dbReference>
<comment type="caution">
    <text evidence="8">The sequence shown here is derived from an EMBL/GenBank/DDBJ whole genome shotgun (WGS) entry which is preliminary data.</text>
</comment>
<dbReference type="PANTHER" id="PTHR11328">
    <property type="entry name" value="MAJOR FACILITATOR SUPERFAMILY DOMAIN-CONTAINING PROTEIN"/>
    <property type="match status" value="1"/>
</dbReference>
<dbReference type="InterPro" id="IPR036259">
    <property type="entry name" value="MFS_trans_sf"/>
</dbReference>
<keyword evidence="5 6" id="KW-0472">Membrane</keyword>
<keyword evidence="4 6" id="KW-1133">Transmembrane helix</keyword>
<keyword evidence="3 6" id="KW-0812">Transmembrane</keyword>
<dbReference type="AlphaFoldDB" id="A0A9D1E7L1"/>
<comment type="subcellular location">
    <subcellularLocation>
        <location evidence="1">Cell membrane</location>
        <topology evidence="1">Multi-pass membrane protein</topology>
    </subcellularLocation>
</comment>
<evidence type="ECO:0000313" key="9">
    <source>
        <dbReference type="Proteomes" id="UP000823912"/>
    </source>
</evidence>
<evidence type="ECO:0000256" key="1">
    <source>
        <dbReference type="ARBA" id="ARBA00004651"/>
    </source>
</evidence>
<feature type="transmembrane region" description="Helical" evidence="6">
    <location>
        <begin position="129"/>
        <end position="150"/>
    </location>
</feature>
<dbReference type="GO" id="GO:0015293">
    <property type="term" value="F:symporter activity"/>
    <property type="evidence" value="ECO:0007669"/>
    <property type="project" value="InterPro"/>
</dbReference>
<name>A0A9D1E7L1_9FIRM</name>
<dbReference type="PANTHER" id="PTHR11328:SF24">
    <property type="entry name" value="MAJOR FACILITATOR SUPERFAMILY (MFS) PROFILE DOMAIN-CONTAINING PROTEIN"/>
    <property type="match status" value="1"/>
</dbReference>
<accession>A0A9D1E7L1</accession>
<evidence type="ECO:0000256" key="6">
    <source>
        <dbReference type="SAM" id="Phobius"/>
    </source>
</evidence>
<feature type="transmembrane region" description="Helical" evidence="6">
    <location>
        <begin position="358"/>
        <end position="379"/>
    </location>
</feature>
<dbReference type="GO" id="GO:0006814">
    <property type="term" value="P:sodium ion transport"/>
    <property type="evidence" value="ECO:0007669"/>
    <property type="project" value="InterPro"/>
</dbReference>
<dbReference type="InterPro" id="IPR020846">
    <property type="entry name" value="MFS_dom"/>
</dbReference>
<dbReference type="GO" id="GO:0008643">
    <property type="term" value="P:carbohydrate transport"/>
    <property type="evidence" value="ECO:0007669"/>
    <property type="project" value="InterPro"/>
</dbReference>
<feature type="transmembrane region" description="Helical" evidence="6">
    <location>
        <begin position="104"/>
        <end position="123"/>
    </location>
</feature>
<dbReference type="PROSITE" id="PS50850">
    <property type="entry name" value="MFS"/>
    <property type="match status" value="1"/>
</dbReference>
<evidence type="ECO:0000256" key="5">
    <source>
        <dbReference type="ARBA" id="ARBA00023136"/>
    </source>
</evidence>
<feature type="transmembrane region" description="Helical" evidence="6">
    <location>
        <begin position="34"/>
        <end position="56"/>
    </location>
</feature>
<dbReference type="InterPro" id="IPR001927">
    <property type="entry name" value="Na/Gal_symport"/>
</dbReference>